<dbReference type="AlphaFoldDB" id="A0A4R7LRQ0"/>
<reference evidence="1 2" key="1">
    <citation type="submission" date="2019-03" db="EMBL/GenBank/DDBJ databases">
        <title>Genomic Encyclopedia of Archaeal and Bacterial Type Strains, Phase II (KMG-II): from individual species to whole genera.</title>
        <authorList>
            <person name="Goeker M."/>
        </authorList>
    </citation>
    <scope>NUCLEOTIDE SEQUENCE [LARGE SCALE GENOMIC DNA]</scope>
    <source>
        <strain evidence="1 2">DSM 29467</strain>
    </source>
</reference>
<evidence type="ECO:0000313" key="1">
    <source>
        <dbReference type="EMBL" id="TDT77492.1"/>
    </source>
</evidence>
<gene>
    <name evidence="1" type="ORF">BDE40_0779</name>
</gene>
<evidence type="ECO:0000313" key="2">
    <source>
        <dbReference type="Proteomes" id="UP000294563"/>
    </source>
</evidence>
<dbReference type="RefSeq" id="WP_134012970.1">
    <property type="nucleotide sequence ID" value="NZ_SOBH01000001.1"/>
</dbReference>
<accession>A0A4R7LRQ0</accession>
<sequence length="138" mass="14754">MTAPIFKVLSGPLPTQKGLSNAITAGLAPALSAGSKAADLFPHDEEGLLQILHFRNQIAKNASRRARWFGGRLFNRFSGEDGTYIPLSGTHLRQTLDVAGIDSPSFVVASGQYLLRLDISERAAAALKQSRNLPAPSV</sequence>
<protein>
    <submittedName>
        <fullName evidence="1">Uncharacterized protein</fullName>
    </submittedName>
</protein>
<dbReference type="EMBL" id="SOBH01000001">
    <property type="protein sequence ID" value="TDT77492.1"/>
    <property type="molecule type" value="Genomic_DNA"/>
</dbReference>
<organism evidence="1 2">
    <name type="scientific">Litoreibacter halocynthiae</name>
    <dbReference type="NCBI Taxonomy" id="1242689"/>
    <lineage>
        <taxon>Bacteria</taxon>
        <taxon>Pseudomonadati</taxon>
        <taxon>Pseudomonadota</taxon>
        <taxon>Alphaproteobacteria</taxon>
        <taxon>Rhodobacterales</taxon>
        <taxon>Roseobacteraceae</taxon>
        <taxon>Litoreibacter</taxon>
    </lineage>
</organism>
<proteinExistence type="predicted"/>
<comment type="caution">
    <text evidence="1">The sequence shown here is derived from an EMBL/GenBank/DDBJ whole genome shotgun (WGS) entry which is preliminary data.</text>
</comment>
<dbReference type="Proteomes" id="UP000294563">
    <property type="component" value="Unassembled WGS sequence"/>
</dbReference>
<dbReference type="OrthoDB" id="7860821at2"/>
<name>A0A4R7LRQ0_9RHOB</name>
<keyword evidence="2" id="KW-1185">Reference proteome</keyword>